<protein>
    <submittedName>
        <fullName evidence="3">Uncharacterized protein</fullName>
    </submittedName>
</protein>
<sequence length="663" mass="74509">MFDDLSIHSSSDISVKPVCLLGGSPRDLDDDSRMLTAESSAFVTARSAVDLSVASNDPFGPQEEHQDTSRNAQESDAQQTRLWGTIQNKAVKALLNAAVSAGHLLERMLEPPVGNGNPSQDASLLQVVHTNGLTEPFDAPNHITHLTLDDLPDEEEEEEEEELETPRIEIDLVSTLQAYCKNPSDCFGHLVAAALSSRSKENPVTGDELKEARLNPYLVRMIIDSRCLDLEDKTVHAEIQRCVDTVISSESGRVSLSFYEYLPSLLKLNFVRLSPERYAVMKDSGFEFLKLLCEYPHVLPPGRLNSIRLNYVHSTCYFDFFTMILSTVLEIFCITGIILALIEWVTLNDERFEGVFGYYTALVYGIGYAAHLIGMIFLMRGKARNAVYGKMICAFPSPHLLVVPVVPLYNLVSIFTYVRYRKANRCGKYVVILHDIVAAQVLSSLCFALCVAMPQFIYQSIVVVDNKKLLPTPKQHFFKLLTASAILTFLVSILRMLRALAMYDSINCFGFACFGYQRERIIEKYSAIVRMIHVLCLFLFELNVSFLVLGAISVADCKTTSITTMAMAGASIVILLVLFFLLLLSRESVFRLMWALLPLTPLQISLFIYQYYTFDGGCRFLIVRNGNVALFCFVMWVLFLFLVLWAMQLVVVFLSGKLRSLSR</sequence>
<dbReference type="Proteomes" id="UP000583944">
    <property type="component" value="Unassembled WGS sequence"/>
</dbReference>
<keyword evidence="2" id="KW-0472">Membrane</keyword>
<dbReference type="EMBL" id="JABDHM010000014">
    <property type="protein sequence ID" value="KAF5224133.1"/>
    <property type="molecule type" value="Genomic_DNA"/>
</dbReference>
<evidence type="ECO:0000313" key="3">
    <source>
        <dbReference type="EMBL" id="KAF5224133.1"/>
    </source>
</evidence>
<feature type="transmembrane region" description="Helical" evidence="2">
    <location>
        <begin position="477"/>
        <end position="497"/>
    </location>
</feature>
<gene>
    <name evidence="3" type="ORF">ECC02_002719</name>
</gene>
<feature type="transmembrane region" description="Helical" evidence="2">
    <location>
        <begin position="527"/>
        <end position="552"/>
    </location>
</feature>
<dbReference type="AlphaFoldDB" id="A0A7J6YC85"/>
<feature type="transmembrane region" description="Helical" evidence="2">
    <location>
        <begin position="320"/>
        <end position="344"/>
    </location>
</feature>
<feature type="compositionally biased region" description="Polar residues" evidence="1">
    <location>
        <begin position="69"/>
        <end position="78"/>
    </location>
</feature>
<keyword evidence="2" id="KW-1133">Transmembrane helix</keyword>
<feature type="transmembrane region" description="Helical" evidence="2">
    <location>
        <begin position="356"/>
        <end position="379"/>
    </location>
</feature>
<organism evidence="3 4">
    <name type="scientific">Trypanosoma cruzi</name>
    <dbReference type="NCBI Taxonomy" id="5693"/>
    <lineage>
        <taxon>Eukaryota</taxon>
        <taxon>Discoba</taxon>
        <taxon>Euglenozoa</taxon>
        <taxon>Kinetoplastea</taxon>
        <taxon>Metakinetoplastina</taxon>
        <taxon>Trypanosomatida</taxon>
        <taxon>Trypanosomatidae</taxon>
        <taxon>Trypanosoma</taxon>
        <taxon>Schizotrypanum</taxon>
    </lineage>
</organism>
<feature type="transmembrane region" description="Helical" evidence="2">
    <location>
        <begin position="592"/>
        <end position="612"/>
    </location>
</feature>
<accession>A0A7J6YC85</accession>
<evidence type="ECO:0000313" key="4">
    <source>
        <dbReference type="Proteomes" id="UP000583944"/>
    </source>
</evidence>
<dbReference type="VEuPathDB" id="TriTrypDB:ECC02_002719"/>
<feature type="transmembrane region" description="Helical" evidence="2">
    <location>
        <begin position="564"/>
        <end position="585"/>
    </location>
</feature>
<name>A0A7J6YC85_TRYCR</name>
<evidence type="ECO:0000256" key="2">
    <source>
        <dbReference type="SAM" id="Phobius"/>
    </source>
</evidence>
<evidence type="ECO:0000256" key="1">
    <source>
        <dbReference type="SAM" id="MobiDB-lite"/>
    </source>
</evidence>
<keyword evidence="2" id="KW-0812">Transmembrane</keyword>
<feature type="transmembrane region" description="Helical" evidence="2">
    <location>
        <begin position="628"/>
        <end position="654"/>
    </location>
</feature>
<feature type="transmembrane region" description="Helical" evidence="2">
    <location>
        <begin position="430"/>
        <end position="457"/>
    </location>
</feature>
<dbReference type="VEuPathDB" id="TriTrypDB:BCY84_14542"/>
<reference evidence="3 4" key="1">
    <citation type="journal article" date="2019" name="Genome Biol. Evol.">
        <title>Nanopore Sequencing Significantly Improves Genome Assembly of the Protozoan Parasite Trypanosoma cruzi.</title>
        <authorList>
            <person name="Diaz-Viraque F."/>
            <person name="Pita S."/>
            <person name="Greif G."/>
            <person name="de Souza R.C.M."/>
            <person name="Iraola G."/>
            <person name="Robello C."/>
        </authorList>
    </citation>
    <scope>NUCLEOTIDE SEQUENCE [LARGE SCALE GENOMIC DNA]</scope>
    <source>
        <strain evidence="3 4">Berenice</strain>
    </source>
</reference>
<proteinExistence type="predicted"/>
<feature type="transmembrane region" description="Helical" evidence="2">
    <location>
        <begin position="399"/>
        <end position="418"/>
    </location>
</feature>
<feature type="region of interest" description="Disordered" evidence="1">
    <location>
        <begin position="53"/>
        <end position="78"/>
    </location>
</feature>
<comment type="caution">
    <text evidence="3">The sequence shown here is derived from an EMBL/GenBank/DDBJ whole genome shotgun (WGS) entry which is preliminary data.</text>
</comment>